<keyword evidence="1" id="KW-1133">Transmembrane helix</keyword>
<keyword evidence="2" id="KW-0223">Dioxygenase</keyword>
<dbReference type="EMBL" id="JAPZBO010000001">
    <property type="protein sequence ID" value="KAJ5331413.1"/>
    <property type="molecule type" value="Genomic_DNA"/>
</dbReference>
<organism evidence="2 3">
    <name type="scientific">Penicillium atrosanguineum</name>
    <dbReference type="NCBI Taxonomy" id="1132637"/>
    <lineage>
        <taxon>Eukaryota</taxon>
        <taxon>Fungi</taxon>
        <taxon>Dikarya</taxon>
        <taxon>Ascomycota</taxon>
        <taxon>Pezizomycotina</taxon>
        <taxon>Eurotiomycetes</taxon>
        <taxon>Eurotiomycetidae</taxon>
        <taxon>Eurotiales</taxon>
        <taxon>Aspergillaceae</taxon>
        <taxon>Penicillium</taxon>
    </lineage>
</organism>
<reference evidence="2" key="1">
    <citation type="submission" date="2022-12" db="EMBL/GenBank/DDBJ databases">
        <authorList>
            <person name="Petersen C."/>
        </authorList>
    </citation>
    <scope>NUCLEOTIDE SEQUENCE</scope>
    <source>
        <strain evidence="2">IBT 21472</strain>
    </source>
</reference>
<dbReference type="OrthoDB" id="272271at2759"/>
<proteinExistence type="predicted"/>
<evidence type="ECO:0000256" key="1">
    <source>
        <dbReference type="SAM" id="Phobius"/>
    </source>
</evidence>
<dbReference type="AlphaFoldDB" id="A0A9W9KYI4"/>
<keyword evidence="1" id="KW-0472">Membrane</keyword>
<feature type="transmembrane region" description="Helical" evidence="1">
    <location>
        <begin position="43"/>
        <end position="60"/>
    </location>
</feature>
<keyword evidence="2" id="KW-0560">Oxidoreductase</keyword>
<keyword evidence="1" id="KW-0812">Transmembrane</keyword>
<evidence type="ECO:0000313" key="3">
    <source>
        <dbReference type="Proteomes" id="UP001147746"/>
    </source>
</evidence>
<protein>
    <submittedName>
        <fullName evidence="2">TfdA family Taurine catabolism dioxygenase TauD</fullName>
    </submittedName>
</protein>
<keyword evidence="3" id="KW-1185">Reference proteome</keyword>
<comment type="caution">
    <text evidence="2">The sequence shown here is derived from an EMBL/GenBank/DDBJ whole genome shotgun (WGS) entry which is preliminary data.</text>
</comment>
<dbReference type="GO" id="GO:0051213">
    <property type="term" value="F:dioxygenase activity"/>
    <property type="evidence" value="ECO:0007669"/>
    <property type="project" value="UniProtKB-KW"/>
</dbReference>
<evidence type="ECO:0000313" key="2">
    <source>
        <dbReference type="EMBL" id="KAJ5331413.1"/>
    </source>
</evidence>
<reference evidence="2" key="2">
    <citation type="journal article" date="2023" name="IMA Fungus">
        <title>Comparative genomic study of the Penicillium genus elucidates a diverse pangenome and 15 lateral gene transfer events.</title>
        <authorList>
            <person name="Petersen C."/>
            <person name="Sorensen T."/>
            <person name="Nielsen M.R."/>
            <person name="Sondergaard T.E."/>
            <person name="Sorensen J.L."/>
            <person name="Fitzpatrick D.A."/>
            <person name="Frisvad J.C."/>
            <person name="Nielsen K.L."/>
        </authorList>
    </citation>
    <scope>NUCLEOTIDE SEQUENCE</scope>
    <source>
        <strain evidence="2">IBT 21472</strain>
    </source>
</reference>
<dbReference type="Proteomes" id="UP001147746">
    <property type="component" value="Unassembled WGS sequence"/>
</dbReference>
<gene>
    <name evidence="2" type="ORF">N7476_001196</name>
</gene>
<name>A0A9W9KYI4_9EURO</name>
<sequence>MPDAISQDSRSTGLPSITEAQTEALDALHFLAERYICSPEFPFGDYLLVVIDAIYYIFYYKARRMLRRHLVHSHFVGIQSTEILLRANRGFLWSWHKK</sequence>
<accession>A0A9W9KYI4</accession>